<dbReference type="InterPro" id="IPR009019">
    <property type="entry name" value="KH_sf_prok-type"/>
</dbReference>
<keyword evidence="4" id="KW-0496">Mitochondrion</keyword>
<dbReference type="GeneID" id="22834642"/>
<dbReference type="SUPFAM" id="SSF54814">
    <property type="entry name" value="Prokaryotic type KH domain (KH-domain type II)"/>
    <property type="match status" value="1"/>
</dbReference>
<keyword evidence="2 4" id="KW-0689">Ribosomal protein</keyword>
<sequence length="232" mass="27506">MAKRVNPINFRLGFWQTWNINATFYGKKFRSYIKVLHSKNKLNEYFLNFFNLAQALGEATDYKIHKNYWDVTIQLYDYKLKRKVYKLNSTLQQLCATSYYWVNPPLFLNLYNQKSQTNSALLLYQWIKFYFLKNKTSLKNTINVVESDLLTILGKNKVNSNKYGLKLTKLRGLKICCKGRLGNLRNPLTQIFKRVWGSVPLPKLNSYVDYYQGSILTKRGTYGLQIWMFYSN</sequence>
<keyword evidence="3" id="KW-0687">Ribonucleoprotein</keyword>
<proteinExistence type="inferred from homology"/>
<dbReference type="InterPro" id="IPR036419">
    <property type="entry name" value="Ribosomal_S3_C_sf"/>
</dbReference>
<protein>
    <submittedName>
        <fullName evidence="4">Ribosomal protein S4</fullName>
    </submittedName>
</protein>
<dbReference type="AlphaFoldDB" id="A0A0A7A6S0"/>
<dbReference type="EMBL" id="KF649304">
    <property type="protein sequence ID" value="AHB62125.1"/>
    <property type="molecule type" value="Genomic_DNA"/>
</dbReference>
<evidence type="ECO:0000256" key="2">
    <source>
        <dbReference type="ARBA" id="ARBA00022980"/>
    </source>
</evidence>
<evidence type="ECO:0000256" key="1">
    <source>
        <dbReference type="ARBA" id="ARBA00010761"/>
    </source>
</evidence>
<dbReference type="RefSeq" id="YP_009114062.1">
    <property type="nucleotide sequence ID" value="NC_026055.1"/>
</dbReference>
<reference evidence="4" key="1">
    <citation type="submission" date="2013-09" db="EMBL/GenBank/DDBJ databases">
        <title>Complete mitochondrion genomes reveal florideophycean red algal diversity.</title>
        <authorList>
            <person name="Yang E.C."/>
            <person name="Kim K.M."/>
            <person name="Kim S.Y."/>
            <person name="Yoon H.S."/>
        </authorList>
    </citation>
    <scope>NUCLEOTIDE SEQUENCE</scope>
</reference>
<dbReference type="SUPFAM" id="SSF54821">
    <property type="entry name" value="Ribosomal protein S3 C-terminal domain"/>
    <property type="match status" value="1"/>
</dbReference>
<evidence type="ECO:0000313" key="4">
    <source>
        <dbReference type="EMBL" id="AHB62125.1"/>
    </source>
</evidence>
<dbReference type="GO" id="GO:0003723">
    <property type="term" value="F:RNA binding"/>
    <property type="evidence" value="ECO:0007669"/>
    <property type="project" value="InterPro"/>
</dbReference>
<name>A0A0A7A6S0_9FLOR</name>
<dbReference type="GO" id="GO:0005840">
    <property type="term" value="C:ribosome"/>
    <property type="evidence" value="ECO:0007669"/>
    <property type="project" value="UniProtKB-KW"/>
</dbReference>
<gene>
    <name evidence="4" type="primary">rps3</name>
    <name evidence="4" type="ORF">Hild.prot.mt.03</name>
</gene>
<accession>A0A0A7A6S0</accession>
<evidence type="ECO:0000256" key="3">
    <source>
        <dbReference type="ARBA" id="ARBA00023274"/>
    </source>
</evidence>
<comment type="similarity">
    <text evidence="1">Belongs to the universal ribosomal protein uS3 family.</text>
</comment>
<organism evidence="4">
    <name type="scientific">Hildenbrandia rubra</name>
    <dbReference type="NCBI Taxonomy" id="31481"/>
    <lineage>
        <taxon>Eukaryota</taxon>
        <taxon>Rhodophyta</taxon>
        <taxon>Florideophyceae</taxon>
        <taxon>Hildenbrandiophycidae</taxon>
        <taxon>Hildenbrandiales</taxon>
        <taxon>Hildenbrandiaceae</taxon>
        <taxon>Hildenbrandia</taxon>
    </lineage>
</organism>
<dbReference type="Gene3D" id="3.30.1140.32">
    <property type="entry name" value="Ribosomal protein S3, C-terminal domain"/>
    <property type="match status" value="1"/>
</dbReference>
<dbReference type="GO" id="GO:1990904">
    <property type="term" value="C:ribonucleoprotein complex"/>
    <property type="evidence" value="ECO:0007669"/>
    <property type="project" value="UniProtKB-KW"/>
</dbReference>
<geneLocation type="mitochondrion" evidence="4"/>